<dbReference type="Pfam" id="PF00560">
    <property type="entry name" value="LRR_1"/>
    <property type="match status" value="1"/>
</dbReference>
<dbReference type="PROSITE" id="PS51450">
    <property type="entry name" value="LRR"/>
    <property type="match status" value="4"/>
</dbReference>
<name>A0A8K0EGV6_BRALA</name>
<dbReference type="Pfam" id="PF13855">
    <property type="entry name" value="LRR_8"/>
    <property type="match status" value="8"/>
</dbReference>
<dbReference type="EMBL" id="OV696687">
    <property type="protein sequence ID" value="CAH1252683.1"/>
    <property type="molecule type" value="Genomic_DNA"/>
</dbReference>
<feature type="region of interest" description="Disordered" evidence="5">
    <location>
        <begin position="386"/>
        <end position="412"/>
    </location>
</feature>
<dbReference type="InterPro" id="IPR001611">
    <property type="entry name" value="Leu-rich_rpt"/>
</dbReference>
<evidence type="ECO:0000256" key="4">
    <source>
        <dbReference type="ARBA" id="ARBA00023180"/>
    </source>
</evidence>
<dbReference type="GO" id="GO:0005615">
    <property type="term" value="C:extracellular space"/>
    <property type="evidence" value="ECO:0007669"/>
    <property type="project" value="TreeGrafter"/>
</dbReference>
<feature type="chain" id="PRO_5035436486" evidence="6">
    <location>
        <begin position="29"/>
        <end position="1301"/>
    </location>
</feature>
<feature type="domain" description="LRRNT" evidence="7">
    <location>
        <begin position="772"/>
        <end position="805"/>
    </location>
</feature>
<evidence type="ECO:0000313" key="8">
    <source>
        <dbReference type="EMBL" id="CAH1252683.1"/>
    </source>
</evidence>
<keyword evidence="9" id="KW-1185">Reference proteome</keyword>
<gene>
    <name evidence="8" type="primary">PODN</name>
    <name evidence="8" type="ORF">BLAG_LOCUS12696</name>
</gene>
<organism evidence="8 9">
    <name type="scientific">Branchiostoma lanceolatum</name>
    <name type="common">Common lancelet</name>
    <name type="synonym">Amphioxus lanceolatum</name>
    <dbReference type="NCBI Taxonomy" id="7740"/>
    <lineage>
        <taxon>Eukaryota</taxon>
        <taxon>Metazoa</taxon>
        <taxon>Chordata</taxon>
        <taxon>Cephalochordata</taxon>
        <taxon>Leptocardii</taxon>
        <taxon>Amphioxiformes</taxon>
        <taxon>Branchiostomatidae</taxon>
        <taxon>Branchiostoma</taxon>
    </lineage>
</organism>
<feature type="signal peptide" evidence="6">
    <location>
        <begin position="1"/>
        <end position="28"/>
    </location>
</feature>
<dbReference type="PANTHER" id="PTHR45712:SF31">
    <property type="entry name" value="PODOCAN"/>
    <property type="match status" value="1"/>
</dbReference>
<dbReference type="FunFam" id="3.80.10.10:FF:000770">
    <property type="entry name" value="Uncharacterized protein"/>
    <property type="match status" value="1"/>
</dbReference>
<accession>A0A8K0EGV6</accession>
<evidence type="ECO:0000256" key="2">
    <source>
        <dbReference type="ARBA" id="ARBA00022729"/>
    </source>
</evidence>
<evidence type="ECO:0000256" key="1">
    <source>
        <dbReference type="ARBA" id="ARBA00022614"/>
    </source>
</evidence>
<dbReference type="InterPro" id="IPR000372">
    <property type="entry name" value="LRRNT"/>
</dbReference>
<keyword evidence="2 6" id="KW-0732">Signal</keyword>
<dbReference type="Gene3D" id="3.80.10.10">
    <property type="entry name" value="Ribonuclease Inhibitor"/>
    <property type="match status" value="9"/>
</dbReference>
<feature type="domain" description="LRRNT" evidence="7">
    <location>
        <begin position="532"/>
        <end position="564"/>
    </location>
</feature>
<feature type="region of interest" description="Disordered" evidence="5">
    <location>
        <begin position="730"/>
        <end position="755"/>
    </location>
</feature>
<keyword evidence="4" id="KW-0325">Glycoprotein</keyword>
<keyword evidence="3" id="KW-0677">Repeat</keyword>
<evidence type="ECO:0000313" key="9">
    <source>
        <dbReference type="Proteomes" id="UP000838412"/>
    </source>
</evidence>
<dbReference type="InterPro" id="IPR003591">
    <property type="entry name" value="Leu-rich_rpt_typical-subtyp"/>
</dbReference>
<dbReference type="SMART" id="SM00365">
    <property type="entry name" value="LRR_SD22"/>
    <property type="match status" value="6"/>
</dbReference>
<keyword evidence="1" id="KW-0433">Leucine-rich repeat</keyword>
<evidence type="ECO:0000256" key="5">
    <source>
        <dbReference type="SAM" id="MobiDB-lite"/>
    </source>
</evidence>
<reference evidence="8" key="1">
    <citation type="submission" date="2022-01" db="EMBL/GenBank/DDBJ databases">
        <authorList>
            <person name="Braso-Vives M."/>
        </authorList>
    </citation>
    <scope>NUCLEOTIDE SEQUENCE</scope>
</reference>
<evidence type="ECO:0000259" key="7">
    <source>
        <dbReference type="SMART" id="SM00013"/>
    </source>
</evidence>
<feature type="domain" description="LRRNT" evidence="7">
    <location>
        <begin position="33"/>
        <end position="65"/>
    </location>
</feature>
<evidence type="ECO:0000256" key="6">
    <source>
        <dbReference type="SAM" id="SignalP"/>
    </source>
</evidence>
<protein>
    <submittedName>
        <fullName evidence="8">PODN protein</fullName>
    </submittedName>
</protein>
<dbReference type="PANTHER" id="PTHR45712">
    <property type="entry name" value="AGAP008170-PA"/>
    <property type="match status" value="1"/>
</dbReference>
<proteinExistence type="predicted"/>
<dbReference type="OrthoDB" id="10009494at2759"/>
<dbReference type="SMART" id="SM00013">
    <property type="entry name" value="LRRNT"/>
    <property type="match status" value="3"/>
</dbReference>
<dbReference type="SMART" id="SM00364">
    <property type="entry name" value="LRR_BAC"/>
    <property type="match status" value="10"/>
</dbReference>
<sequence length="1301" mass="146691">MQAMLPRWLRRCCAGLGAGGWLLLAVLADSIAGCPEVCQCSDRTVHCVGRQLTQVPTSIPADTTRLYLQNNKIKELRSRSLRHAQGIFLLNLMNNQLRNGGIESEALEQMSNLRGLYLSGNNLNYFPRWNLPYLEYLDLSNNDMRDIPPRSLDRFHYLKELFLRNIGITRLSRDSLYGLKSLEGIRLEYNKLRSIPSDALQRVASTLKRLCLRGNPIGSLDRDSFRNLIRVEYLDIGNTDITHLGKDVFSPVPRLKTLLLSGNSRLKFLAPDAFSLAPLLNYLALDACGFETLSPSVLTSIPKLDYISLQYNPWTCDEQICRLRSWMIITKARLRHRNKVYCTAPVEFRGAKITSNSFNELCGMAQPKTTTENGWRPMPTTVAPKEWAPRQDVRPTSPATTTTLPTTTVVPTTTTVPTTTLQTTIPATTTAPTTTAPTTTAVTTTRATTTVRAAGAEATTPKIVSARPPLSLGEDVENPIVNSKEVGGGFDIPNNLSPLNIPSQAIDPLLGNVGNEIPGNDAIVNFLLTNQRCPDICRCEFAYVDCSNVGLAVVPNHIPPQTFRLYLDHNGLVKIPSQKFAGMWGLLTLELQYNQLTSEGIVDGSFEGLLNLKYLILSKNHLTRVPEELPPNLQYLALDGNLIRSLPMEAVSPVFTKAPQLSWVALHNNPWTCNLHVCGLRGFMYSNSIYVPNRDRLTCSAPDHLNRKRIESILNICAPHLHNIQHYNKVPTTQSPGASADDLAEEERDTRGEVPTYRPLDLRENGTDLAADCPEKCQCNPFGHVDCRNLGLTAIPDDVPHYATNFYLEDNTITRIPENSVLKHLNKLKVLHLHNNFLTGDRIDKSAFRSLTSLEYLHLNGNYLTRVNLRLPELLKYLYLSNNFLSFVKANAFKEAPELERLYLEENLLSDDSISEEAFNGLHKLRHLIMSGNKLRGVPRILPGSLEVLQLDGNQISSVHVDSLSNMNNLVKLSLANNEISDEGLSEFLFKDLHSLQRLHLSNNSLEKVPDQLPRRIKFLYLDGNHIRKLEADQFTRIRHLIWLHLQDNKLRATNIDPSAFRGLRRITLLNLSKNQLYMVPRGLPASLKNIYFSNNKIVNLPPHTFSELKGLMGLYLDHNDLDNTGMVDGSLYGLSKLLTLDLSFNYMTHFPAGLPRSTNYLYFQKNYIKEISKRAITAVPNLRWLYLQNNRLTDGSLEGGIFTYLPDLMKLDLSGNYLGQVPTDLPRKLEYLYLNDNDIKMISEDAFKKTPFIRELELSDNPLSKFDIATGALTPLKFLRRLYIADDDENSENEIDYYDY</sequence>
<feature type="compositionally biased region" description="Low complexity" evidence="5">
    <location>
        <begin position="395"/>
        <end position="412"/>
    </location>
</feature>
<evidence type="ECO:0000256" key="3">
    <source>
        <dbReference type="ARBA" id="ARBA00022737"/>
    </source>
</evidence>
<dbReference type="InterPro" id="IPR032675">
    <property type="entry name" value="LRR_dom_sf"/>
</dbReference>
<dbReference type="Proteomes" id="UP000838412">
    <property type="component" value="Chromosome 2"/>
</dbReference>
<dbReference type="SUPFAM" id="SSF52058">
    <property type="entry name" value="L domain-like"/>
    <property type="match status" value="4"/>
</dbReference>
<dbReference type="InterPro" id="IPR050333">
    <property type="entry name" value="SLRP"/>
</dbReference>
<dbReference type="SMART" id="SM00369">
    <property type="entry name" value="LRR_TYP"/>
    <property type="match status" value="24"/>
</dbReference>